<evidence type="ECO:0000256" key="2">
    <source>
        <dbReference type="ARBA" id="ARBA00023125"/>
    </source>
</evidence>
<dbReference type="CDD" id="cd00093">
    <property type="entry name" value="HTH_XRE"/>
    <property type="match status" value="1"/>
</dbReference>
<dbReference type="InterPro" id="IPR015927">
    <property type="entry name" value="Peptidase_S24_S26A/B/C"/>
</dbReference>
<dbReference type="PATRIC" id="fig|1310613.3.peg.3114"/>
<evidence type="ECO:0000256" key="3">
    <source>
        <dbReference type="ARBA" id="ARBA00023163"/>
    </source>
</evidence>
<proteinExistence type="predicted"/>
<dbReference type="Gene3D" id="1.10.260.40">
    <property type="entry name" value="lambda repressor-like DNA-binding domains"/>
    <property type="match status" value="1"/>
</dbReference>
<dbReference type="GO" id="GO:0003677">
    <property type="term" value="F:DNA binding"/>
    <property type="evidence" value="ECO:0007669"/>
    <property type="project" value="UniProtKB-KW"/>
</dbReference>
<dbReference type="PROSITE" id="PS50943">
    <property type="entry name" value="HTH_CROC1"/>
    <property type="match status" value="1"/>
</dbReference>
<dbReference type="PANTHER" id="PTHR40661">
    <property type="match status" value="1"/>
</dbReference>
<feature type="domain" description="HTH cro/C1-type" evidence="4">
    <location>
        <begin position="7"/>
        <end position="60"/>
    </location>
</feature>
<keyword evidence="2" id="KW-0238">DNA-binding</keyword>
<evidence type="ECO:0000256" key="1">
    <source>
        <dbReference type="ARBA" id="ARBA00023015"/>
    </source>
</evidence>
<dbReference type="PANTHER" id="PTHR40661:SF3">
    <property type="entry name" value="FELS-1 PROPHAGE TRANSCRIPTIONAL REGULATOR"/>
    <property type="match status" value="1"/>
</dbReference>
<dbReference type="MEROPS" id="S24.005"/>
<dbReference type="InterPro" id="IPR001387">
    <property type="entry name" value="Cro/C1-type_HTH"/>
</dbReference>
<dbReference type="Pfam" id="PF01381">
    <property type="entry name" value="HTH_3"/>
    <property type="match status" value="1"/>
</dbReference>
<accession>A0A009I174</accession>
<dbReference type="Pfam" id="PF00717">
    <property type="entry name" value="Peptidase_S24"/>
    <property type="match status" value="1"/>
</dbReference>
<evidence type="ECO:0000313" key="5">
    <source>
        <dbReference type="EMBL" id="EXB04316.1"/>
    </source>
</evidence>
<dbReference type="InterPro" id="IPR039418">
    <property type="entry name" value="LexA-like"/>
</dbReference>
<dbReference type="Proteomes" id="UP000020595">
    <property type="component" value="Unassembled WGS sequence"/>
</dbReference>
<keyword evidence="3" id="KW-0804">Transcription</keyword>
<organism evidence="5 6">
    <name type="scientific">Acinetobacter baumannii (strain 1295743)</name>
    <dbReference type="NCBI Taxonomy" id="1310613"/>
    <lineage>
        <taxon>Bacteria</taxon>
        <taxon>Pseudomonadati</taxon>
        <taxon>Pseudomonadota</taxon>
        <taxon>Gammaproteobacteria</taxon>
        <taxon>Moraxellales</taxon>
        <taxon>Moraxellaceae</taxon>
        <taxon>Acinetobacter</taxon>
        <taxon>Acinetobacter calcoaceticus/baumannii complex</taxon>
    </lineage>
</organism>
<name>A0A009I174_ACIB9</name>
<dbReference type="InterPro" id="IPR036286">
    <property type="entry name" value="LexA/Signal_pep-like_sf"/>
</dbReference>
<dbReference type="InterPro" id="IPR010982">
    <property type="entry name" value="Lambda_DNA-bd_dom_sf"/>
</dbReference>
<reference evidence="5 6" key="1">
    <citation type="submission" date="2014-02" db="EMBL/GenBank/DDBJ databases">
        <title>Comparative genomics and transcriptomics to identify genetic mechanisms underlying the emergence of carbapenem resistant Acinetobacter baumannii (CRAb).</title>
        <authorList>
            <person name="Harris A.D."/>
            <person name="Johnson K.J."/>
            <person name="George J."/>
            <person name="Shefchek K."/>
            <person name="Daugherty S.C."/>
            <person name="Parankush S."/>
            <person name="Sadzewicz L."/>
            <person name="Tallon L."/>
            <person name="Sengamalay N."/>
            <person name="Hazen T.H."/>
            <person name="Rasko D.A."/>
        </authorList>
    </citation>
    <scope>NUCLEOTIDE SEQUENCE [LARGE SCALE GENOMIC DNA]</scope>
    <source>
        <strain evidence="5 6">1295743</strain>
    </source>
</reference>
<protein>
    <submittedName>
        <fullName evidence="5">Helix-turn-helix family protein</fullName>
    </submittedName>
</protein>
<dbReference type="AlphaFoldDB" id="A0A009I174"/>
<dbReference type="SUPFAM" id="SSF51306">
    <property type="entry name" value="LexA/Signal peptidase"/>
    <property type="match status" value="1"/>
</dbReference>
<dbReference type="EMBL" id="JEWH01000053">
    <property type="protein sequence ID" value="EXB04316.1"/>
    <property type="molecule type" value="Genomic_DNA"/>
</dbReference>
<dbReference type="SMART" id="SM00530">
    <property type="entry name" value="HTH_XRE"/>
    <property type="match status" value="1"/>
</dbReference>
<comment type="caution">
    <text evidence="5">The sequence shown here is derived from an EMBL/GenBank/DDBJ whole genome shotgun (WGS) entry which is preliminary data.</text>
</comment>
<evidence type="ECO:0000313" key="6">
    <source>
        <dbReference type="Proteomes" id="UP000020595"/>
    </source>
</evidence>
<dbReference type="RefSeq" id="WP_001185369.1">
    <property type="nucleotide sequence ID" value="NZ_JEWH01000053.1"/>
</dbReference>
<sequence>MALKDRLKDSRIKAKKTQAEVAEAVKMSQPAYQALESGKNLKSAFLPLIAQFLGVDAYWLTTGNSEDSFRESDVFSPTVVNNDAADQYVWIEVVEASFSCGTGESIEFHFDAINGKIPFPASFFKEKRVAQECMRIIKAKGDSMTDYIKDGDLVGIDISQTEVIDGEIYAVYFAGEGMIKQIFKEADGSLILHSLNEKFRDRRVTEENGKNFKVMGRQFWRAG</sequence>
<dbReference type="SUPFAM" id="SSF47413">
    <property type="entry name" value="lambda repressor-like DNA-binding domains"/>
    <property type="match status" value="1"/>
</dbReference>
<gene>
    <name evidence="5" type="ORF">J512_3242</name>
</gene>
<dbReference type="CDD" id="cd06529">
    <property type="entry name" value="S24_LexA-like"/>
    <property type="match status" value="1"/>
</dbReference>
<dbReference type="Gene3D" id="2.10.109.10">
    <property type="entry name" value="Umud Fragment, subunit A"/>
    <property type="match status" value="1"/>
</dbReference>
<evidence type="ECO:0000259" key="4">
    <source>
        <dbReference type="PROSITE" id="PS50943"/>
    </source>
</evidence>
<keyword evidence="1" id="KW-0805">Transcription regulation</keyword>